<name>A0A8S5PFY0_9CAUD</name>
<protein>
    <submittedName>
        <fullName evidence="1">Uncharacterized protein</fullName>
    </submittedName>
</protein>
<organism evidence="1">
    <name type="scientific">Podoviridae sp. ctuQh21</name>
    <dbReference type="NCBI Taxonomy" id="2825284"/>
    <lineage>
        <taxon>Viruses</taxon>
        <taxon>Duplodnaviria</taxon>
        <taxon>Heunggongvirae</taxon>
        <taxon>Uroviricota</taxon>
        <taxon>Caudoviricetes</taxon>
    </lineage>
</organism>
<accession>A0A8S5PFY0</accession>
<proteinExistence type="predicted"/>
<dbReference type="EMBL" id="BK015412">
    <property type="protein sequence ID" value="DAE05568.1"/>
    <property type="molecule type" value="Genomic_DNA"/>
</dbReference>
<evidence type="ECO:0000313" key="1">
    <source>
        <dbReference type="EMBL" id="DAE05568.1"/>
    </source>
</evidence>
<reference evidence="1" key="1">
    <citation type="journal article" date="2021" name="Proc. Natl. Acad. Sci. U.S.A.">
        <title>A Catalog of Tens of Thousands of Viruses from Human Metagenomes Reveals Hidden Associations with Chronic Diseases.</title>
        <authorList>
            <person name="Tisza M.J."/>
            <person name="Buck C.B."/>
        </authorList>
    </citation>
    <scope>NUCLEOTIDE SEQUENCE</scope>
    <source>
        <strain evidence="1">CtuQh21</strain>
    </source>
</reference>
<sequence>MLIGLASKLGIWFGLAQAVQFVIKTFNDFQESQKILVQATGASGEALKKMSENVLHLQSSVNQGQSEIAEAVGEINTRLGLT</sequence>